<evidence type="ECO:0000256" key="12">
    <source>
        <dbReference type="SAM" id="MobiDB-lite"/>
    </source>
</evidence>
<dbReference type="Gene3D" id="2.60.40.420">
    <property type="entry name" value="Cupredoxins - blue copper proteins"/>
    <property type="match status" value="1"/>
</dbReference>
<evidence type="ECO:0000256" key="13">
    <source>
        <dbReference type="SAM" id="SignalP"/>
    </source>
</evidence>
<evidence type="ECO:0000256" key="9">
    <source>
        <dbReference type="ARBA" id="ARBA00023136"/>
    </source>
</evidence>
<sequence length="243" mass="26083">MALSRVLFLFALIATIFSTMAVAKDFVVGDERGWKLGVDYQYWAANKVFRVGDTLTFNYVGGKDNVVRVNGSDFQSCSIPWRAPVLTSGHDTILLTTYGRRWYISGAAHHCNLGQKLFINVQPPQFGWSPVPSPSASPSPSPVPTPEAAPPSNAPWAASVQTSEITSSPVPSPSPTPAHEAAPSSNAPWAAGAQTSEITWSPVPSPTPSPEVAPPSNAPWTAARRSLLPKKLFKMIHRNLIAV</sequence>
<evidence type="ECO:0000256" key="3">
    <source>
        <dbReference type="ARBA" id="ARBA00022692"/>
    </source>
</evidence>
<dbReference type="PROSITE" id="PS51485">
    <property type="entry name" value="PHYTOCYANIN"/>
    <property type="match status" value="1"/>
</dbReference>
<reference evidence="16 19" key="4">
    <citation type="journal article" date="2014" name="BMC Genomics">
        <title>An improved genome release (version Mt4.0) for the model legume Medicago truncatula.</title>
        <authorList>
            <person name="Tang H."/>
            <person name="Krishnakumar V."/>
            <person name="Bidwell S."/>
            <person name="Rosen B."/>
            <person name="Chan A."/>
            <person name="Zhou S."/>
            <person name="Gentzbittel L."/>
            <person name="Childs K.L."/>
            <person name="Yandell M."/>
            <person name="Gundlach H."/>
            <person name="Mayer K.F."/>
            <person name="Schwartz D.C."/>
            <person name="Town C.D."/>
        </authorList>
    </citation>
    <scope>GENOME REANNOTATION</scope>
    <source>
        <strain evidence="18 19">cv. Jemalong A17</strain>
    </source>
</reference>
<dbReference type="InterPro" id="IPR008972">
    <property type="entry name" value="Cupredoxin"/>
</dbReference>
<feature type="compositionally biased region" description="Polar residues" evidence="12">
    <location>
        <begin position="183"/>
        <end position="199"/>
    </location>
</feature>
<reference evidence="20" key="6">
    <citation type="journal article" date="2018" name="Nat. Plants">
        <title>Whole-genome landscape of Medicago truncatula symbiotic genes.</title>
        <authorList>
            <person name="Pecrix Y."/>
            <person name="Staton S.E."/>
            <person name="Sallet E."/>
            <person name="Lelandais-Briere C."/>
            <person name="Moreau S."/>
            <person name="Carrere S."/>
            <person name="Blein T."/>
            <person name="Jardinaud M.F."/>
            <person name="Latrasse D."/>
            <person name="Zouine M."/>
            <person name="Zahm M."/>
            <person name="Kreplak J."/>
            <person name="Mayjonade B."/>
            <person name="Satge C."/>
            <person name="Perez M."/>
            <person name="Cauet S."/>
            <person name="Marande W."/>
            <person name="Chantry-Darmon C."/>
            <person name="Lopez-Roques C."/>
            <person name="Bouchez O."/>
            <person name="Berard A."/>
            <person name="Debelle F."/>
            <person name="Munos S."/>
            <person name="Bendahmane A."/>
            <person name="Berges H."/>
            <person name="Niebel A."/>
            <person name="Buitink J."/>
            <person name="Frugier F."/>
            <person name="Benhamed M."/>
            <person name="Crespi M."/>
            <person name="Gouzy J."/>
            <person name="Gamas P."/>
        </authorList>
    </citation>
    <scope>NUCLEOTIDE SEQUENCE [LARGE SCALE GENOMIC DNA]</scope>
    <source>
        <strain evidence="20">cv. Jemalong A17</strain>
    </source>
</reference>
<dbReference type="EMBL" id="PSQE01000007">
    <property type="protein sequence ID" value="RHN47495.1"/>
    <property type="molecule type" value="Genomic_DNA"/>
</dbReference>
<reference evidence="15" key="2">
    <citation type="submission" date="2007-03" db="EMBL/GenBank/DDBJ databases">
        <authorList>
            <consortium name="The International Medicago Genome Annotation Group"/>
        </authorList>
    </citation>
    <scope>NUCLEOTIDE SEQUENCE</scope>
</reference>
<dbReference type="GO" id="GO:0046872">
    <property type="term" value="F:metal ion binding"/>
    <property type="evidence" value="ECO:0007669"/>
    <property type="project" value="UniProtKB-KW"/>
</dbReference>
<dbReference type="FunFam" id="2.60.40.420:FF:000067">
    <property type="entry name" value="Cupredoxin superfamily protein"/>
    <property type="match status" value="1"/>
</dbReference>
<feature type="signal peptide" evidence="13">
    <location>
        <begin position="1"/>
        <end position="23"/>
    </location>
</feature>
<dbReference type="HOGENOM" id="CLU_058719_2_1_1"/>
<keyword evidence="8" id="KW-0186">Copper</keyword>
<dbReference type="GO" id="GO:0009055">
    <property type="term" value="F:electron transfer activity"/>
    <property type="evidence" value="ECO:0007669"/>
    <property type="project" value="InterPro"/>
</dbReference>
<keyword evidence="5 13" id="KW-0732">Signal</keyword>
<dbReference type="Proteomes" id="UP000265566">
    <property type="component" value="Chromosome 7"/>
</dbReference>
<keyword evidence="3" id="KW-0812">Transmembrane</keyword>
<feature type="compositionally biased region" description="Low complexity" evidence="12">
    <location>
        <begin position="154"/>
        <end position="169"/>
    </location>
</feature>
<evidence type="ECO:0000313" key="16">
    <source>
        <dbReference type="EMBL" id="AES80877.1"/>
    </source>
</evidence>
<dbReference type="Gramene" id="rna42106">
    <property type="protein sequence ID" value="RHN47495.1"/>
    <property type="gene ID" value="gene42106"/>
</dbReference>
<dbReference type="EnsemblPlants" id="AES80877">
    <property type="protein sequence ID" value="AES80877"/>
    <property type="gene ID" value="MTR_7g086090"/>
</dbReference>
<evidence type="ECO:0000256" key="11">
    <source>
        <dbReference type="ARBA" id="ARBA00023180"/>
    </source>
</evidence>
<name>Q2HVL3_MEDTR</name>
<dbReference type="PANTHER" id="PTHR33021">
    <property type="entry name" value="BLUE COPPER PROTEIN"/>
    <property type="match status" value="1"/>
</dbReference>
<dbReference type="KEGG" id="mtr:11439546"/>
<evidence type="ECO:0000256" key="5">
    <source>
        <dbReference type="ARBA" id="ARBA00022729"/>
    </source>
</evidence>
<evidence type="ECO:0000256" key="2">
    <source>
        <dbReference type="ARBA" id="ARBA00022448"/>
    </source>
</evidence>
<evidence type="ECO:0000256" key="10">
    <source>
        <dbReference type="ARBA" id="ARBA00023157"/>
    </source>
</evidence>
<accession>Q2HVL3</accession>
<dbReference type="OrthoDB" id="687943at2759"/>
<dbReference type="Proteomes" id="UP000002051">
    <property type="component" value="Unassembled WGS sequence"/>
</dbReference>
<feature type="compositionally biased region" description="Pro residues" evidence="12">
    <location>
        <begin position="131"/>
        <end position="153"/>
    </location>
</feature>
<dbReference type="OMA" id="ATPYEPW"/>
<dbReference type="Pfam" id="PF02298">
    <property type="entry name" value="Cu_bind_like"/>
    <property type="match status" value="1"/>
</dbReference>
<reference evidence="18" key="5">
    <citation type="submission" date="2015-04" db="UniProtKB">
        <authorList>
            <consortium name="EnsemblPlants"/>
        </authorList>
    </citation>
    <scope>IDENTIFICATION</scope>
    <source>
        <strain evidence="18">cv. Jemalong A17</strain>
    </source>
</reference>
<evidence type="ECO:0000259" key="14">
    <source>
        <dbReference type="PROSITE" id="PS51485"/>
    </source>
</evidence>
<keyword evidence="19" id="KW-1185">Reference proteome</keyword>
<dbReference type="EMBL" id="CM001223">
    <property type="protein sequence ID" value="AES80877.1"/>
    <property type="molecule type" value="Genomic_DNA"/>
</dbReference>
<dbReference type="SUPFAM" id="SSF49503">
    <property type="entry name" value="Cupredoxins"/>
    <property type="match status" value="1"/>
</dbReference>
<dbReference type="GO" id="GO:0009610">
    <property type="term" value="P:response to symbiotic fungus"/>
    <property type="evidence" value="ECO:0007669"/>
    <property type="project" value="UniProtKB-ARBA"/>
</dbReference>
<evidence type="ECO:0000256" key="8">
    <source>
        <dbReference type="ARBA" id="ARBA00023008"/>
    </source>
</evidence>
<keyword evidence="4" id="KW-0479">Metal-binding</keyword>
<reference evidence="17" key="7">
    <citation type="journal article" date="2018" name="Nat. Plants">
        <title>Whole-genome landscape of Medicago truncatula symbiotic genes.</title>
        <authorList>
            <person name="Pecrix Y."/>
            <person name="Gamas P."/>
            <person name="Carrere S."/>
        </authorList>
    </citation>
    <scope>NUCLEOTIDE SEQUENCE</scope>
    <source>
        <tissue evidence="17">Leaves</tissue>
    </source>
</reference>
<feature type="region of interest" description="Disordered" evidence="12">
    <location>
        <begin position="129"/>
        <end position="219"/>
    </location>
</feature>
<reference evidence="16 19" key="3">
    <citation type="journal article" date="2011" name="Nature">
        <title>The Medicago genome provides insight into the evolution of rhizobial symbioses.</title>
        <authorList>
            <person name="Young N.D."/>
            <person name="Debelle F."/>
            <person name="Oldroyd G.E."/>
            <person name="Geurts R."/>
            <person name="Cannon S.B."/>
            <person name="Udvardi M.K."/>
            <person name="Benedito V.A."/>
            <person name="Mayer K.F."/>
            <person name="Gouzy J."/>
            <person name="Schoof H."/>
            <person name="Van de Peer Y."/>
            <person name="Proost S."/>
            <person name="Cook D.R."/>
            <person name="Meyers B.C."/>
            <person name="Spannagl M."/>
            <person name="Cheung F."/>
            <person name="De Mita S."/>
            <person name="Krishnakumar V."/>
            <person name="Gundlach H."/>
            <person name="Zhou S."/>
            <person name="Mudge J."/>
            <person name="Bharti A.K."/>
            <person name="Murray J.D."/>
            <person name="Naoumkina M.A."/>
            <person name="Rosen B."/>
            <person name="Silverstein K.A."/>
            <person name="Tang H."/>
            <person name="Rombauts S."/>
            <person name="Zhao P.X."/>
            <person name="Zhou P."/>
            <person name="Barbe V."/>
            <person name="Bardou P."/>
            <person name="Bechner M."/>
            <person name="Bellec A."/>
            <person name="Berger A."/>
            <person name="Berges H."/>
            <person name="Bidwell S."/>
            <person name="Bisseling T."/>
            <person name="Choisne N."/>
            <person name="Couloux A."/>
            <person name="Denny R."/>
            <person name="Deshpande S."/>
            <person name="Dai X."/>
            <person name="Doyle J.J."/>
            <person name="Dudez A.M."/>
            <person name="Farmer A.D."/>
            <person name="Fouteau S."/>
            <person name="Franken C."/>
            <person name="Gibelin C."/>
            <person name="Gish J."/>
            <person name="Goldstein S."/>
            <person name="Gonzalez A.J."/>
            <person name="Green P.J."/>
            <person name="Hallab A."/>
            <person name="Hartog M."/>
            <person name="Hua A."/>
            <person name="Humphray S.J."/>
            <person name="Jeong D.H."/>
            <person name="Jing Y."/>
            <person name="Jocker A."/>
            <person name="Kenton S.M."/>
            <person name="Kim D.J."/>
            <person name="Klee K."/>
            <person name="Lai H."/>
            <person name="Lang C."/>
            <person name="Lin S."/>
            <person name="Macmil S.L."/>
            <person name="Magdelenat G."/>
            <person name="Matthews L."/>
            <person name="McCorrison J."/>
            <person name="Monaghan E.L."/>
            <person name="Mun J.H."/>
            <person name="Najar F.Z."/>
            <person name="Nicholson C."/>
            <person name="Noirot C."/>
            <person name="O'Bleness M."/>
            <person name="Paule C.R."/>
            <person name="Poulain J."/>
            <person name="Prion F."/>
            <person name="Qin B."/>
            <person name="Qu C."/>
            <person name="Retzel E.F."/>
            <person name="Riddle C."/>
            <person name="Sallet E."/>
            <person name="Samain S."/>
            <person name="Samson N."/>
            <person name="Sanders I."/>
            <person name="Saurat O."/>
            <person name="Scarpelli C."/>
            <person name="Schiex T."/>
            <person name="Segurens B."/>
            <person name="Severin A.J."/>
            <person name="Sherrier D.J."/>
            <person name="Shi R."/>
            <person name="Sims S."/>
            <person name="Singer S.R."/>
            <person name="Sinharoy S."/>
            <person name="Sterck L."/>
            <person name="Viollet A."/>
            <person name="Wang B.B."/>
            <person name="Wang K."/>
            <person name="Wang M."/>
            <person name="Wang X."/>
            <person name="Warfsmann J."/>
            <person name="Weissenbach J."/>
            <person name="White D.D."/>
            <person name="White J.D."/>
            <person name="Wiley G.B."/>
            <person name="Wincker P."/>
            <person name="Xing Y."/>
            <person name="Yang L."/>
            <person name="Yao Z."/>
            <person name="Ying F."/>
            <person name="Zhai J."/>
            <person name="Zhou L."/>
            <person name="Zuber A."/>
            <person name="Denarie J."/>
            <person name="Dixon R.A."/>
            <person name="May G.D."/>
            <person name="Schwartz D.C."/>
            <person name="Rogers J."/>
            <person name="Quetier F."/>
            <person name="Town C.D."/>
            <person name="Roe B.A."/>
        </authorList>
    </citation>
    <scope>NUCLEOTIDE SEQUENCE [LARGE SCALE GENOMIC DNA]</scope>
    <source>
        <strain evidence="16">A17</strain>
        <strain evidence="18 19">cv. Jemalong A17</strain>
    </source>
</reference>
<keyword evidence="6" id="KW-0249">Electron transport</keyword>
<evidence type="ECO:0000313" key="15">
    <source>
        <dbReference type="EMBL" id="ABD28434.1"/>
    </source>
</evidence>
<dbReference type="EMBL" id="AC148816">
    <property type="protein sequence ID" value="ABD28434.1"/>
    <property type="molecule type" value="Genomic_DNA"/>
</dbReference>
<feature type="domain" description="Phytocyanin" evidence="14">
    <location>
        <begin position="24"/>
        <end position="123"/>
    </location>
</feature>
<dbReference type="GO" id="GO:0005886">
    <property type="term" value="C:plasma membrane"/>
    <property type="evidence" value="ECO:0000318"/>
    <property type="project" value="GO_Central"/>
</dbReference>
<keyword evidence="10" id="KW-1015">Disulfide bond</keyword>
<feature type="compositionally biased region" description="Pro residues" evidence="12">
    <location>
        <begin position="203"/>
        <end position="217"/>
    </location>
</feature>
<evidence type="ECO:0000313" key="19">
    <source>
        <dbReference type="Proteomes" id="UP000002051"/>
    </source>
</evidence>
<protein>
    <submittedName>
        <fullName evidence="15">Blue (Type 1) copper domain</fullName>
    </submittedName>
    <submittedName>
        <fullName evidence="16">Plastocyanin-like domain protein</fullName>
    </submittedName>
    <submittedName>
        <fullName evidence="17">Putative cupredoxin</fullName>
    </submittedName>
</protein>
<evidence type="ECO:0000256" key="4">
    <source>
        <dbReference type="ARBA" id="ARBA00022723"/>
    </source>
</evidence>
<feature type="chain" id="PRO_5014586156" evidence="13">
    <location>
        <begin position="24"/>
        <end position="243"/>
    </location>
</feature>
<proteinExistence type="predicted"/>
<evidence type="ECO:0000256" key="6">
    <source>
        <dbReference type="ARBA" id="ARBA00022982"/>
    </source>
</evidence>
<evidence type="ECO:0000313" key="20">
    <source>
        <dbReference type="Proteomes" id="UP000265566"/>
    </source>
</evidence>
<keyword evidence="9" id="KW-0472">Membrane</keyword>
<dbReference type="CDD" id="cd04216">
    <property type="entry name" value="Phytocyanin"/>
    <property type="match status" value="1"/>
</dbReference>
<reference evidence="15" key="1">
    <citation type="submission" date="2004-07" db="EMBL/GenBank/DDBJ databases">
        <authorList>
            <person name="Town C.D."/>
        </authorList>
    </citation>
    <scope>NUCLEOTIDE SEQUENCE</scope>
</reference>
<keyword evidence="2" id="KW-0813">Transport</keyword>
<dbReference type="AlphaFoldDB" id="Q2HVL3"/>
<dbReference type="InterPro" id="IPR003245">
    <property type="entry name" value="Phytocyanin_dom"/>
</dbReference>
<keyword evidence="7" id="KW-1133">Transmembrane helix</keyword>
<evidence type="ECO:0000256" key="1">
    <source>
        <dbReference type="ARBA" id="ARBA00004479"/>
    </source>
</evidence>
<evidence type="ECO:0000313" key="17">
    <source>
        <dbReference type="EMBL" id="RHN47495.1"/>
    </source>
</evidence>
<dbReference type="STRING" id="3880.Q2HVL3"/>
<evidence type="ECO:0000313" key="18">
    <source>
        <dbReference type="EnsemblPlants" id="AES80877"/>
    </source>
</evidence>
<dbReference type="InterPro" id="IPR039391">
    <property type="entry name" value="Phytocyanin-like"/>
</dbReference>
<dbReference type="PaxDb" id="3880-AES80877"/>
<dbReference type="PANTHER" id="PTHR33021:SF533">
    <property type="entry name" value="PHYTOCYANIN DOMAIN-CONTAINING PROTEIN"/>
    <property type="match status" value="1"/>
</dbReference>
<comment type="subcellular location">
    <subcellularLocation>
        <location evidence="1">Membrane</location>
        <topology evidence="1">Single-pass type I membrane protein</topology>
    </subcellularLocation>
</comment>
<gene>
    <name evidence="18" type="primary">11439546</name>
    <name evidence="16" type="ordered locus">MTR_7g086090</name>
    <name evidence="15" type="ORF">MtrDRAFT_AC148816g27v2</name>
    <name evidence="17" type="ORF">MtrunA17_Chr7g0253631</name>
</gene>
<evidence type="ECO:0000256" key="7">
    <source>
        <dbReference type="ARBA" id="ARBA00022989"/>
    </source>
</evidence>
<keyword evidence="11" id="KW-0325">Glycoprotein</keyword>
<organism evidence="15">
    <name type="scientific">Medicago truncatula</name>
    <name type="common">Barrel medic</name>
    <name type="synonym">Medicago tribuloides</name>
    <dbReference type="NCBI Taxonomy" id="3880"/>
    <lineage>
        <taxon>Eukaryota</taxon>
        <taxon>Viridiplantae</taxon>
        <taxon>Streptophyta</taxon>
        <taxon>Embryophyta</taxon>
        <taxon>Tracheophyta</taxon>
        <taxon>Spermatophyta</taxon>
        <taxon>Magnoliopsida</taxon>
        <taxon>eudicotyledons</taxon>
        <taxon>Gunneridae</taxon>
        <taxon>Pentapetalae</taxon>
        <taxon>rosids</taxon>
        <taxon>fabids</taxon>
        <taxon>Fabales</taxon>
        <taxon>Fabaceae</taxon>
        <taxon>Papilionoideae</taxon>
        <taxon>50 kb inversion clade</taxon>
        <taxon>NPAAA clade</taxon>
        <taxon>Hologalegina</taxon>
        <taxon>IRL clade</taxon>
        <taxon>Trifolieae</taxon>
        <taxon>Medicago</taxon>
    </lineage>
</organism>